<dbReference type="EMBL" id="JADKIO010000005">
    <property type="protein sequence ID" value="MBK9796166.1"/>
    <property type="molecule type" value="Genomic_DNA"/>
</dbReference>
<dbReference type="CDD" id="cd00419">
    <property type="entry name" value="Ferrochelatase_C"/>
    <property type="match status" value="1"/>
</dbReference>
<dbReference type="GO" id="GO:0046872">
    <property type="term" value="F:metal ion binding"/>
    <property type="evidence" value="ECO:0007669"/>
    <property type="project" value="UniProtKB-KW"/>
</dbReference>
<dbReference type="GO" id="GO:0005737">
    <property type="term" value="C:cytoplasm"/>
    <property type="evidence" value="ECO:0007669"/>
    <property type="project" value="UniProtKB-SubCell"/>
</dbReference>
<comment type="subcellular location">
    <subcellularLocation>
        <location evidence="7 8">Cytoplasm</location>
    </subcellularLocation>
</comment>
<dbReference type="Pfam" id="PF00762">
    <property type="entry name" value="Ferrochelatase"/>
    <property type="match status" value="1"/>
</dbReference>
<proteinExistence type="inferred from homology"/>
<feature type="binding site" evidence="7">
    <location>
        <position position="191"/>
    </location>
    <ligand>
        <name>Fe(2+)</name>
        <dbReference type="ChEBI" id="CHEBI:29033"/>
    </ligand>
</feature>
<evidence type="ECO:0000256" key="3">
    <source>
        <dbReference type="ARBA" id="ARBA00023133"/>
    </source>
</evidence>
<comment type="catalytic activity">
    <reaction evidence="7 8">
        <text>heme b + 2 H(+) = protoporphyrin IX + Fe(2+)</text>
        <dbReference type="Rhea" id="RHEA:22584"/>
        <dbReference type="ChEBI" id="CHEBI:15378"/>
        <dbReference type="ChEBI" id="CHEBI:29033"/>
        <dbReference type="ChEBI" id="CHEBI:57306"/>
        <dbReference type="ChEBI" id="CHEBI:60344"/>
        <dbReference type="EC" id="4.98.1.1"/>
    </reaction>
</comment>
<comment type="caution">
    <text evidence="9">The sequence shown here is derived from an EMBL/GenBank/DDBJ whole genome shotgun (WGS) entry which is preliminary data.</text>
</comment>
<evidence type="ECO:0000256" key="8">
    <source>
        <dbReference type="RuleBase" id="RU000607"/>
    </source>
</evidence>
<keyword evidence="7 8" id="KW-0963">Cytoplasm</keyword>
<evidence type="ECO:0000256" key="4">
    <source>
        <dbReference type="ARBA" id="ARBA00023239"/>
    </source>
</evidence>
<keyword evidence="4 7" id="KW-0456">Lyase</keyword>
<comment type="function">
    <text evidence="7 8">Catalyzes the ferrous insertion into protoporphyrin IX.</text>
</comment>
<evidence type="ECO:0000313" key="9">
    <source>
        <dbReference type="EMBL" id="MBK9796166.1"/>
    </source>
</evidence>
<dbReference type="InterPro" id="IPR019772">
    <property type="entry name" value="Ferrochelatase_AS"/>
</dbReference>
<evidence type="ECO:0000256" key="1">
    <source>
        <dbReference type="ARBA" id="ARBA00007718"/>
    </source>
</evidence>
<dbReference type="HAMAP" id="MF_00323">
    <property type="entry name" value="Ferrochelatase"/>
    <property type="match status" value="1"/>
</dbReference>
<accession>A0A9D7SHN3</accession>
<protein>
    <recommendedName>
        <fullName evidence="7 8">Ferrochelatase</fullName>
        <ecNumber evidence="7 8">4.98.1.1</ecNumber>
    </recommendedName>
    <alternativeName>
        <fullName evidence="7">Heme synthase</fullName>
    </alternativeName>
    <alternativeName>
        <fullName evidence="7">Protoheme ferro-lyase</fullName>
    </alternativeName>
</protein>
<organism evidence="9 10">
    <name type="scientific">Candidatus Geothrix skivensis</name>
    <dbReference type="NCBI Taxonomy" id="2954439"/>
    <lineage>
        <taxon>Bacteria</taxon>
        <taxon>Pseudomonadati</taxon>
        <taxon>Acidobacteriota</taxon>
        <taxon>Holophagae</taxon>
        <taxon>Holophagales</taxon>
        <taxon>Holophagaceae</taxon>
        <taxon>Geothrix</taxon>
    </lineage>
</organism>
<dbReference type="GO" id="GO:0006783">
    <property type="term" value="P:heme biosynthetic process"/>
    <property type="evidence" value="ECO:0007669"/>
    <property type="project" value="UniProtKB-UniRule"/>
</dbReference>
<evidence type="ECO:0000256" key="6">
    <source>
        <dbReference type="ARBA" id="ARBA00024536"/>
    </source>
</evidence>
<keyword evidence="2 7" id="KW-0408">Iron</keyword>
<dbReference type="InterPro" id="IPR033644">
    <property type="entry name" value="Ferrochelatase_C"/>
</dbReference>
<dbReference type="GO" id="GO:0004325">
    <property type="term" value="F:ferrochelatase activity"/>
    <property type="evidence" value="ECO:0007669"/>
    <property type="project" value="UniProtKB-UniRule"/>
</dbReference>
<dbReference type="NCBIfam" id="TIGR00109">
    <property type="entry name" value="hemH"/>
    <property type="match status" value="1"/>
</dbReference>
<reference evidence="9" key="1">
    <citation type="submission" date="2020-10" db="EMBL/GenBank/DDBJ databases">
        <title>Connecting structure to function with the recovery of over 1000 high-quality activated sludge metagenome-assembled genomes encoding full-length rRNA genes using long-read sequencing.</title>
        <authorList>
            <person name="Singleton C.M."/>
            <person name="Petriglieri F."/>
            <person name="Kristensen J.M."/>
            <person name="Kirkegaard R.H."/>
            <person name="Michaelsen T.Y."/>
            <person name="Andersen M.H."/>
            <person name="Karst S.M."/>
            <person name="Dueholm M.S."/>
            <person name="Nielsen P.H."/>
            <person name="Albertsen M."/>
        </authorList>
    </citation>
    <scope>NUCLEOTIDE SEQUENCE</scope>
    <source>
        <strain evidence="9">Skiv_18-Q3-R9-52_MAXAC.067</strain>
    </source>
</reference>
<keyword evidence="7" id="KW-0479">Metal-binding</keyword>
<dbReference type="AlphaFoldDB" id="A0A9D7SHN3"/>
<comment type="catalytic activity">
    <reaction evidence="6">
        <text>Fe-coproporphyrin III + 2 H(+) = coproporphyrin III + Fe(2+)</text>
        <dbReference type="Rhea" id="RHEA:49572"/>
        <dbReference type="ChEBI" id="CHEBI:15378"/>
        <dbReference type="ChEBI" id="CHEBI:29033"/>
        <dbReference type="ChEBI" id="CHEBI:68438"/>
        <dbReference type="ChEBI" id="CHEBI:131725"/>
        <dbReference type="EC" id="4.99.1.9"/>
    </reaction>
    <physiologicalReaction direction="right-to-left" evidence="6">
        <dbReference type="Rhea" id="RHEA:49574"/>
    </physiologicalReaction>
</comment>
<evidence type="ECO:0000256" key="7">
    <source>
        <dbReference type="HAMAP-Rule" id="MF_00323"/>
    </source>
</evidence>
<dbReference type="Proteomes" id="UP000886657">
    <property type="component" value="Unassembled WGS sequence"/>
</dbReference>
<name>A0A9D7SHN3_9BACT</name>
<dbReference type="SUPFAM" id="SSF53800">
    <property type="entry name" value="Chelatase"/>
    <property type="match status" value="1"/>
</dbReference>
<dbReference type="InterPro" id="IPR033659">
    <property type="entry name" value="Ferrochelatase_N"/>
</dbReference>
<gene>
    <name evidence="7 9" type="primary">hemH</name>
    <name evidence="9" type="ORF">IPP58_06675</name>
</gene>
<keyword evidence="3 7" id="KW-0350">Heme biosynthesis</keyword>
<evidence type="ECO:0000313" key="10">
    <source>
        <dbReference type="Proteomes" id="UP000886657"/>
    </source>
</evidence>
<dbReference type="InterPro" id="IPR001015">
    <property type="entry name" value="Ferrochelatase"/>
</dbReference>
<keyword evidence="5 7" id="KW-0627">Porphyrin biosynthesis</keyword>
<dbReference type="EC" id="4.98.1.1" evidence="7 8"/>
<dbReference type="PANTHER" id="PTHR11108">
    <property type="entry name" value="FERROCHELATASE"/>
    <property type="match status" value="1"/>
</dbReference>
<feature type="binding site" evidence="7">
    <location>
        <position position="269"/>
    </location>
    <ligand>
        <name>Fe(2+)</name>
        <dbReference type="ChEBI" id="CHEBI:29033"/>
    </ligand>
</feature>
<evidence type="ECO:0000256" key="2">
    <source>
        <dbReference type="ARBA" id="ARBA00023004"/>
    </source>
</evidence>
<dbReference type="PROSITE" id="PS00534">
    <property type="entry name" value="FERROCHELATASE"/>
    <property type="match status" value="1"/>
</dbReference>
<dbReference type="Gene3D" id="3.40.50.1400">
    <property type="match status" value="2"/>
</dbReference>
<dbReference type="PANTHER" id="PTHR11108:SF1">
    <property type="entry name" value="FERROCHELATASE, MITOCHONDRIAL"/>
    <property type="match status" value="1"/>
</dbReference>
<comment type="similarity">
    <text evidence="1 7 8">Belongs to the ferrochelatase family.</text>
</comment>
<dbReference type="CDD" id="cd03411">
    <property type="entry name" value="Ferrochelatase_N"/>
    <property type="match status" value="1"/>
</dbReference>
<sequence length="315" mass="34613">MRDTAILLLNLGGPVNLGQVEPFLRALFGDRDLIKLPGPAWLQPPLARLIARLRAPSAKGRYAEIGGGSPLLRESAFQASALRAALRTAGREEAVKLCFRCTAPRAKGLLQALKRQGIRRLVPVTLYPHDCRATTGSSLRELAIEAARLGMEILPGVDHYATDPDYLDALERPLRAALQELPGATVIFSAHSLPVRQIEAGDPYEKEIHATCEALQARIGELPGGYLLAYQSRTGPVRWLEPPLKSVLESMGGKDVIVVPVSFVTEHIETLHELDIEYRHVADQAGIRTYRRVPPPGTDPAYIRCLTRRVLEILP</sequence>
<evidence type="ECO:0000256" key="5">
    <source>
        <dbReference type="ARBA" id="ARBA00023244"/>
    </source>
</evidence>
<comment type="pathway">
    <text evidence="7 8">Porphyrin-containing compound metabolism; protoheme biosynthesis; protoheme from protoporphyrin-IX: step 1/1.</text>
</comment>